<dbReference type="EMBL" id="AP017313">
    <property type="protein sequence ID" value="BAU52140.1"/>
    <property type="molecule type" value="Genomic_DNA"/>
</dbReference>
<sequence>MLGVPCEPFVLLVVYFITTMDTKDSLKSQSFNNLHGVQFSFLLVSTI</sequence>
<name>A0A110B0E7_9SPHI</name>
<reference evidence="1 2" key="1">
    <citation type="submission" date="2015-12" db="EMBL/GenBank/DDBJ databases">
        <title>Genome sequence of Mucilaginibacter gotjawali.</title>
        <authorList>
            <person name="Lee J.S."/>
            <person name="Lee K.C."/>
            <person name="Kim K.K."/>
            <person name="Lee B.W."/>
        </authorList>
    </citation>
    <scope>NUCLEOTIDE SEQUENCE [LARGE SCALE GENOMIC DNA]</scope>
    <source>
        <strain evidence="1 2">SA3-7</strain>
    </source>
</reference>
<evidence type="ECO:0000313" key="1">
    <source>
        <dbReference type="EMBL" id="BAU52140.1"/>
    </source>
</evidence>
<evidence type="ECO:0000313" key="2">
    <source>
        <dbReference type="Proteomes" id="UP000218263"/>
    </source>
</evidence>
<gene>
    <name evidence="1" type="ORF">MgSA37_00290</name>
</gene>
<keyword evidence="2" id="KW-1185">Reference proteome</keyword>
<dbReference type="Proteomes" id="UP000218263">
    <property type="component" value="Chromosome"/>
</dbReference>
<proteinExistence type="predicted"/>
<dbReference type="KEGG" id="mgot:MgSA37_00290"/>
<dbReference type="AlphaFoldDB" id="A0A110B0E7"/>
<organism evidence="1 2">
    <name type="scientific">Mucilaginibacter gotjawali</name>
    <dbReference type="NCBI Taxonomy" id="1550579"/>
    <lineage>
        <taxon>Bacteria</taxon>
        <taxon>Pseudomonadati</taxon>
        <taxon>Bacteroidota</taxon>
        <taxon>Sphingobacteriia</taxon>
        <taxon>Sphingobacteriales</taxon>
        <taxon>Sphingobacteriaceae</taxon>
        <taxon>Mucilaginibacter</taxon>
    </lineage>
</organism>
<accession>A0A110B0E7</accession>
<protein>
    <submittedName>
        <fullName evidence="1">Uncharacterized protein</fullName>
    </submittedName>
</protein>